<dbReference type="RefSeq" id="WP_374218307.1">
    <property type="nucleotide sequence ID" value="NZ_JAXOVW010000035.1"/>
</dbReference>
<dbReference type="Proteomes" id="UP001291930">
    <property type="component" value="Unassembled WGS sequence"/>
</dbReference>
<organism evidence="1 2">
    <name type="scientific">Bacillus bingmayongensis</name>
    <dbReference type="NCBI Taxonomy" id="1150157"/>
    <lineage>
        <taxon>Bacteria</taxon>
        <taxon>Bacillati</taxon>
        <taxon>Bacillota</taxon>
        <taxon>Bacilli</taxon>
        <taxon>Bacillales</taxon>
        <taxon>Bacillaceae</taxon>
        <taxon>Bacillus</taxon>
    </lineage>
</organism>
<sequence length="77" mass="9470">MSEDVNLQKVREVFINNGEYDFENEKDAERFAKELLWKIESLYREENFYREYEELTDFIISHHADGEAYWLYTDGNY</sequence>
<keyword evidence="2" id="KW-1185">Reference proteome</keyword>
<name>A0ABU5JYT7_9BACI</name>
<proteinExistence type="predicted"/>
<evidence type="ECO:0000313" key="2">
    <source>
        <dbReference type="Proteomes" id="UP001291930"/>
    </source>
</evidence>
<protein>
    <submittedName>
        <fullName evidence="1">Uncharacterized protein</fullName>
    </submittedName>
</protein>
<dbReference type="EMBL" id="JAXOVW010000035">
    <property type="protein sequence ID" value="MDZ5608593.1"/>
    <property type="molecule type" value="Genomic_DNA"/>
</dbReference>
<accession>A0ABU5JYT7</accession>
<evidence type="ECO:0000313" key="1">
    <source>
        <dbReference type="EMBL" id="MDZ5608593.1"/>
    </source>
</evidence>
<comment type="caution">
    <text evidence="1">The sequence shown here is derived from an EMBL/GenBank/DDBJ whole genome shotgun (WGS) entry which is preliminary data.</text>
</comment>
<gene>
    <name evidence="1" type="ORF">U2I54_16200</name>
</gene>
<reference evidence="2" key="1">
    <citation type="submission" date="2023-11" db="EMBL/GenBank/DDBJ databases">
        <title>Genome Sequence of Bacillus pseudomycoides stain BUPM19.</title>
        <authorList>
            <person name="Farhat A."/>
        </authorList>
    </citation>
    <scope>NUCLEOTIDE SEQUENCE [LARGE SCALE GENOMIC DNA]</scope>
    <source>
        <strain evidence="2">BUPM19</strain>
    </source>
</reference>